<keyword evidence="1" id="KW-1133">Transmembrane helix</keyword>
<dbReference type="STRING" id="2074.BG845_04742"/>
<feature type="transmembrane region" description="Helical" evidence="1">
    <location>
        <begin position="55"/>
        <end position="80"/>
    </location>
</feature>
<evidence type="ECO:0000256" key="1">
    <source>
        <dbReference type="SAM" id="Phobius"/>
    </source>
</evidence>
<evidence type="ECO:0000259" key="2">
    <source>
        <dbReference type="Pfam" id="PF02517"/>
    </source>
</evidence>
<feature type="transmembrane region" description="Helical" evidence="1">
    <location>
        <begin position="27"/>
        <end position="49"/>
    </location>
</feature>
<proteinExistence type="predicted"/>
<keyword evidence="4" id="KW-1185">Reference proteome</keyword>
<dbReference type="Proteomes" id="UP000194360">
    <property type="component" value="Unassembled WGS sequence"/>
</dbReference>
<protein>
    <submittedName>
        <fullName evidence="3">CAAX amino terminal protease self-immunity</fullName>
    </submittedName>
</protein>
<gene>
    <name evidence="3" type="ORF">BG845_04742</name>
</gene>
<comment type="caution">
    <text evidence="3">The sequence shown here is derived from an EMBL/GenBank/DDBJ whole genome shotgun (WGS) entry which is preliminary data.</text>
</comment>
<organism evidence="3 4">
    <name type="scientific">Pseudonocardia autotrophica</name>
    <name type="common">Amycolata autotrophica</name>
    <name type="synonym">Nocardia autotrophica</name>
    <dbReference type="NCBI Taxonomy" id="2074"/>
    <lineage>
        <taxon>Bacteria</taxon>
        <taxon>Bacillati</taxon>
        <taxon>Actinomycetota</taxon>
        <taxon>Actinomycetes</taxon>
        <taxon>Pseudonocardiales</taxon>
        <taxon>Pseudonocardiaceae</taxon>
        <taxon>Pseudonocardia</taxon>
    </lineage>
</organism>
<feature type="transmembrane region" description="Helical" evidence="1">
    <location>
        <begin position="141"/>
        <end position="162"/>
    </location>
</feature>
<feature type="transmembrane region" description="Helical" evidence="1">
    <location>
        <begin position="229"/>
        <end position="249"/>
    </location>
</feature>
<dbReference type="AlphaFoldDB" id="A0A1Y2MR46"/>
<dbReference type="InterPro" id="IPR003675">
    <property type="entry name" value="Rce1/LyrA-like_dom"/>
</dbReference>
<feature type="domain" description="CAAX prenyl protease 2/Lysostaphin resistance protein A-like" evidence="2">
    <location>
        <begin position="144"/>
        <end position="237"/>
    </location>
</feature>
<reference evidence="3 4" key="1">
    <citation type="submission" date="2016-09" db="EMBL/GenBank/DDBJ databases">
        <title>Pseudonocardia autotrophica DSM535, a candidate organism with high potential of specific P450 cytochromes.</title>
        <authorList>
            <person name="Grumaz C."/>
            <person name="Vainshtein Y."/>
            <person name="Kirstahler P."/>
            <person name="Sohn K."/>
        </authorList>
    </citation>
    <scope>NUCLEOTIDE SEQUENCE [LARGE SCALE GENOMIC DNA]</scope>
    <source>
        <strain evidence="3 4">DSM 535</strain>
    </source>
</reference>
<keyword evidence="1" id="KW-0812">Transmembrane</keyword>
<evidence type="ECO:0000313" key="3">
    <source>
        <dbReference type="EMBL" id="OSY37439.1"/>
    </source>
</evidence>
<dbReference type="GO" id="GO:0080120">
    <property type="term" value="P:CAAX-box protein maturation"/>
    <property type="evidence" value="ECO:0007669"/>
    <property type="project" value="UniProtKB-ARBA"/>
</dbReference>
<dbReference type="EMBL" id="MIGB01000030">
    <property type="protein sequence ID" value="OSY37439.1"/>
    <property type="molecule type" value="Genomic_DNA"/>
</dbReference>
<feature type="transmembrane region" description="Helical" evidence="1">
    <location>
        <begin position="101"/>
        <end position="121"/>
    </location>
</feature>
<feature type="transmembrane region" description="Helical" evidence="1">
    <location>
        <begin position="255"/>
        <end position="275"/>
    </location>
</feature>
<evidence type="ECO:0000313" key="4">
    <source>
        <dbReference type="Proteomes" id="UP000194360"/>
    </source>
</evidence>
<name>A0A1Y2MR46_PSEAH</name>
<accession>A0A1Y2MR46</accession>
<dbReference type="GO" id="GO:0006508">
    <property type="term" value="P:proteolysis"/>
    <property type="evidence" value="ECO:0007669"/>
    <property type="project" value="UniProtKB-KW"/>
</dbReference>
<dbReference type="GO" id="GO:0004175">
    <property type="term" value="F:endopeptidase activity"/>
    <property type="evidence" value="ECO:0007669"/>
    <property type="project" value="UniProtKB-ARBA"/>
</dbReference>
<keyword evidence="3" id="KW-0645">Protease</keyword>
<feature type="transmembrane region" description="Helical" evidence="1">
    <location>
        <begin position="174"/>
        <end position="191"/>
    </location>
</feature>
<keyword evidence="3" id="KW-0378">Hydrolase</keyword>
<keyword evidence="1" id="KW-0472">Membrane</keyword>
<dbReference type="PANTHER" id="PTHR39430">
    <property type="entry name" value="MEMBRANE-ASSOCIATED PROTEASE-RELATED"/>
    <property type="match status" value="1"/>
</dbReference>
<dbReference type="Pfam" id="PF02517">
    <property type="entry name" value="Rce1-like"/>
    <property type="match status" value="1"/>
</dbReference>
<feature type="transmembrane region" description="Helical" evidence="1">
    <location>
        <begin position="203"/>
        <end position="222"/>
    </location>
</feature>
<dbReference type="PANTHER" id="PTHR39430:SF1">
    <property type="entry name" value="PROTEASE"/>
    <property type="match status" value="1"/>
</dbReference>
<sequence length="287" mass="29160">MRPVDASTPGSAHPVLSTGAVGMTIRVLIAVCLLLGANLLVGAATAVLPTPASEAVAVALQLTGQVLVCVLVVAAVWLWCRRMERLRLRDVGWSRPVPGRLLAGTAAGIGLFLAAAGVLAATGSLTPVDGGPVTEGATPVAVLLVVLGQAFLLQAIPEELLFRGWLLTMLRDRPVVGLAVSTVAFTLIHLFSSGGQTSLLDHIAYLAIPFGFGLLAGVTVLVTGSIWAAAGVHGGFHLGTTIVLVGWEVTAHGPLAWTVLGGVYTVAALVLLGTVGRSSVHGSVTSG</sequence>